<keyword evidence="3" id="KW-1185">Reference proteome</keyword>
<dbReference type="Gene3D" id="3.40.50.2000">
    <property type="entry name" value="Glycogen Phosphorylase B"/>
    <property type="match status" value="2"/>
</dbReference>
<comment type="caution">
    <text evidence="2">The sequence shown here is derived from an EMBL/GenBank/DDBJ whole genome shotgun (WGS) entry which is preliminary data.</text>
</comment>
<protein>
    <submittedName>
        <fullName evidence="2">Uncharacterized protein</fullName>
    </submittedName>
</protein>
<organism evidence="2 3">
    <name type="scientific">Datura stramonium</name>
    <name type="common">Jimsonweed</name>
    <name type="synonym">Common thornapple</name>
    <dbReference type="NCBI Taxonomy" id="4076"/>
    <lineage>
        <taxon>Eukaryota</taxon>
        <taxon>Viridiplantae</taxon>
        <taxon>Streptophyta</taxon>
        <taxon>Embryophyta</taxon>
        <taxon>Tracheophyta</taxon>
        <taxon>Spermatophyta</taxon>
        <taxon>Magnoliopsida</taxon>
        <taxon>eudicotyledons</taxon>
        <taxon>Gunneridae</taxon>
        <taxon>Pentapetalae</taxon>
        <taxon>asterids</taxon>
        <taxon>lamiids</taxon>
        <taxon>Solanales</taxon>
        <taxon>Solanaceae</taxon>
        <taxon>Solanoideae</taxon>
        <taxon>Datureae</taxon>
        <taxon>Datura</taxon>
    </lineage>
</organism>
<dbReference type="PANTHER" id="PTHR48047">
    <property type="entry name" value="GLYCOSYLTRANSFERASE"/>
    <property type="match status" value="1"/>
</dbReference>
<evidence type="ECO:0000313" key="2">
    <source>
        <dbReference type="EMBL" id="MCD7451922.1"/>
    </source>
</evidence>
<comment type="similarity">
    <text evidence="1">Belongs to the UDP-glycosyltransferase family.</text>
</comment>
<sequence length="181" mass="20314">MASFTTPCSELEPENTLRSMKRLDGVRFSNDQLREIALALNAAKCPFILVAKEQDKANQLEEKDDNYGDWWQVDGFKELVVNNKSSDYGHAVITWPLFAEQFYNQKLLELLGLAIGVGSDVWNSGSMMSSPVVPRGKIELAIERLMYDSEESRKIRANVKLMAEKVKSATEGGSLIHISSR</sequence>
<dbReference type="Proteomes" id="UP000823775">
    <property type="component" value="Unassembled WGS sequence"/>
</dbReference>
<dbReference type="SUPFAM" id="SSF53756">
    <property type="entry name" value="UDP-Glycosyltransferase/glycogen phosphorylase"/>
    <property type="match status" value="1"/>
</dbReference>
<dbReference type="PANTHER" id="PTHR48047:SF64">
    <property type="entry name" value="UDP-GLYCOSYLTRANSFERASES DOMAIN-CONTAINING PROTEIN"/>
    <property type="match status" value="1"/>
</dbReference>
<evidence type="ECO:0000256" key="1">
    <source>
        <dbReference type="ARBA" id="ARBA00009995"/>
    </source>
</evidence>
<accession>A0ABS8RYS3</accession>
<evidence type="ECO:0000313" key="3">
    <source>
        <dbReference type="Proteomes" id="UP000823775"/>
    </source>
</evidence>
<name>A0ABS8RYS3_DATST</name>
<dbReference type="EMBL" id="JACEIK010000187">
    <property type="protein sequence ID" value="MCD7451922.1"/>
    <property type="molecule type" value="Genomic_DNA"/>
</dbReference>
<gene>
    <name evidence="2" type="ORF">HAX54_014111</name>
</gene>
<reference evidence="2 3" key="1">
    <citation type="journal article" date="2021" name="BMC Genomics">
        <title>Datura genome reveals duplications of psychoactive alkaloid biosynthetic genes and high mutation rate following tissue culture.</title>
        <authorList>
            <person name="Rajewski A."/>
            <person name="Carter-House D."/>
            <person name="Stajich J."/>
            <person name="Litt A."/>
        </authorList>
    </citation>
    <scope>NUCLEOTIDE SEQUENCE [LARGE SCALE GENOMIC DNA]</scope>
    <source>
        <strain evidence="2">AR-01</strain>
    </source>
</reference>
<proteinExistence type="inferred from homology"/>